<gene>
    <name evidence="8" type="ORF">EV700_2983</name>
</gene>
<comment type="subcellular location">
    <subcellularLocation>
        <location evidence="1">Membrane</location>
        <topology evidence="1">Multi-pass membrane protein</topology>
    </subcellularLocation>
</comment>
<dbReference type="OrthoDB" id="9783389at2"/>
<dbReference type="EMBL" id="SHKX01000015">
    <property type="protein sequence ID" value="RZU37114.1"/>
    <property type="molecule type" value="Genomic_DNA"/>
</dbReference>
<dbReference type="InterPro" id="IPR007016">
    <property type="entry name" value="O-antigen_ligase-rel_domated"/>
</dbReference>
<reference evidence="8 9" key="1">
    <citation type="submission" date="2019-02" db="EMBL/GenBank/DDBJ databases">
        <title>Genomic Encyclopedia of Type Strains, Phase IV (KMG-IV): sequencing the most valuable type-strain genomes for metagenomic binning, comparative biology and taxonomic classification.</title>
        <authorList>
            <person name="Goeker M."/>
        </authorList>
    </citation>
    <scope>NUCLEOTIDE SEQUENCE [LARGE SCALE GENOMIC DNA]</scope>
    <source>
        <strain evidence="8 9">DSM 105135</strain>
    </source>
</reference>
<organism evidence="8 9">
    <name type="scientific">Fluviicoccus keumensis</name>
    <dbReference type="NCBI Taxonomy" id="1435465"/>
    <lineage>
        <taxon>Bacteria</taxon>
        <taxon>Pseudomonadati</taxon>
        <taxon>Pseudomonadota</taxon>
        <taxon>Gammaproteobacteria</taxon>
        <taxon>Moraxellales</taxon>
        <taxon>Moraxellaceae</taxon>
        <taxon>Fluviicoccus</taxon>
    </lineage>
</organism>
<dbReference type="InterPro" id="IPR051533">
    <property type="entry name" value="WaaL-like"/>
</dbReference>
<comment type="caution">
    <text evidence="8">The sequence shown here is derived from an EMBL/GenBank/DDBJ whole genome shotgun (WGS) entry which is preliminary data.</text>
</comment>
<keyword evidence="3 6" id="KW-1133">Transmembrane helix</keyword>
<feature type="transmembrane region" description="Helical" evidence="6">
    <location>
        <begin position="30"/>
        <end position="47"/>
    </location>
</feature>
<feature type="region of interest" description="Disordered" evidence="5">
    <location>
        <begin position="462"/>
        <end position="488"/>
    </location>
</feature>
<dbReference type="Proteomes" id="UP000292423">
    <property type="component" value="Unassembled WGS sequence"/>
</dbReference>
<evidence type="ECO:0000256" key="5">
    <source>
        <dbReference type="SAM" id="MobiDB-lite"/>
    </source>
</evidence>
<evidence type="ECO:0000256" key="3">
    <source>
        <dbReference type="ARBA" id="ARBA00022989"/>
    </source>
</evidence>
<dbReference type="GO" id="GO:0016874">
    <property type="term" value="F:ligase activity"/>
    <property type="evidence" value="ECO:0007669"/>
    <property type="project" value="UniProtKB-KW"/>
</dbReference>
<keyword evidence="9" id="KW-1185">Reference proteome</keyword>
<feature type="transmembrane region" description="Helical" evidence="6">
    <location>
        <begin position="260"/>
        <end position="277"/>
    </location>
</feature>
<feature type="transmembrane region" description="Helical" evidence="6">
    <location>
        <begin position="109"/>
        <end position="133"/>
    </location>
</feature>
<evidence type="ECO:0000256" key="1">
    <source>
        <dbReference type="ARBA" id="ARBA00004141"/>
    </source>
</evidence>
<feature type="transmembrane region" description="Helical" evidence="6">
    <location>
        <begin position="375"/>
        <end position="395"/>
    </location>
</feature>
<evidence type="ECO:0000259" key="7">
    <source>
        <dbReference type="Pfam" id="PF04932"/>
    </source>
</evidence>
<dbReference type="GO" id="GO:0016020">
    <property type="term" value="C:membrane"/>
    <property type="evidence" value="ECO:0007669"/>
    <property type="project" value="UniProtKB-SubCell"/>
</dbReference>
<sequence length="488" mass="53729">MEKALFCLLGFMILWAPLPLGSSRPWPAGFLEACMAILFFGWLLTLARKPGISRSLAKNRWVIALFWLIPAYNLLQLIPMPPDMVSLFRNTHTLPPLRDTVWSPLTVDIGASVLQLQKSLALAMLLTATIGIVNTPKKLELCMELVVLTGVIQASYGALVSLGGNAFDILKVHEAYAHNSEATGTFISRNNFAGLLEITIATGVGLVITNILQTKDLYLGWRAALRGFLQTMLGKKARLRIFLALMVAALILSRSRMGNTAFFASLGISAVVGLLVFRKHRQRSSLIFLFSSMIAIDFLILGSLFKLDQLASRLEHTTLEQEERVYVFQAALDMVKDAMPGGTGGGTFASAFDAYKTNQIFLNYIDAHNDYLQTAIEYGAAGVVIFGLITVLILWKSLFALIYRQTAALRGAAFAVIMGLISHMIHATVELNLQVLSNAFLLTLLCAFACIAYGLEHQPHHSHTARRHRHEKTDSPDIASSQLDRRPG</sequence>
<evidence type="ECO:0000256" key="6">
    <source>
        <dbReference type="SAM" id="Phobius"/>
    </source>
</evidence>
<keyword evidence="4 6" id="KW-0472">Membrane</keyword>
<protein>
    <submittedName>
        <fullName evidence="8">O-antigen ligase-like membrane protein</fullName>
    </submittedName>
</protein>
<feature type="transmembrane region" description="Helical" evidence="6">
    <location>
        <begin position="286"/>
        <end position="305"/>
    </location>
</feature>
<evidence type="ECO:0000313" key="9">
    <source>
        <dbReference type="Proteomes" id="UP000292423"/>
    </source>
</evidence>
<evidence type="ECO:0000256" key="2">
    <source>
        <dbReference type="ARBA" id="ARBA00022692"/>
    </source>
</evidence>
<proteinExistence type="predicted"/>
<evidence type="ECO:0000256" key="4">
    <source>
        <dbReference type="ARBA" id="ARBA00023136"/>
    </source>
</evidence>
<feature type="transmembrane region" description="Helical" evidence="6">
    <location>
        <begin position="237"/>
        <end position="254"/>
    </location>
</feature>
<dbReference type="PANTHER" id="PTHR37422">
    <property type="entry name" value="TEICHURONIC ACID BIOSYNTHESIS PROTEIN TUAE"/>
    <property type="match status" value="1"/>
</dbReference>
<evidence type="ECO:0000313" key="8">
    <source>
        <dbReference type="EMBL" id="RZU37114.1"/>
    </source>
</evidence>
<feature type="transmembrane region" description="Helical" evidence="6">
    <location>
        <begin position="435"/>
        <end position="455"/>
    </location>
</feature>
<feature type="domain" description="O-antigen ligase-related" evidence="7">
    <location>
        <begin position="242"/>
        <end position="386"/>
    </location>
</feature>
<dbReference type="PANTHER" id="PTHR37422:SF13">
    <property type="entry name" value="LIPOPOLYSACCHARIDE BIOSYNTHESIS PROTEIN PA4999-RELATED"/>
    <property type="match status" value="1"/>
</dbReference>
<name>A0A4Q7YJS4_9GAMM</name>
<feature type="transmembrane region" description="Helical" evidence="6">
    <location>
        <begin position="145"/>
        <end position="167"/>
    </location>
</feature>
<dbReference type="AlphaFoldDB" id="A0A4Q7YJS4"/>
<keyword evidence="8" id="KW-0436">Ligase</keyword>
<feature type="transmembrane region" description="Helical" evidence="6">
    <location>
        <begin position="407"/>
        <end position="429"/>
    </location>
</feature>
<feature type="transmembrane region" description="Helical" evidence="6">
    <location>
        <begin position="59"/>
        <end position="78"/>
    </location>
</feature>
<feature type="transmembrane region" description="Helical" evidence="6">
    <location>
        <begin position="192"/>
        <end position="212"/>
    </location>
</feature>
<dbReference type="RefSeq" id="WP_130415224.1">
    <property type="nucleotide sequence ID" value="NZ_SHKX01000015.1"/>
</dbReference>
<keyword evidence="2 6" id="KW-0812">Transmembrane</keyword>
<dbReference type="Pfam" id="PF04932">
    <property type="entry name" value="Wzy_C"/>
    <property type="match status" value="1"/>
</dbReference>
<accession>A0A4Q7YJS4</accession>